<sequence>MISNKLLVANLMIGVTILVQGLVPMSHVSKFDGFWMFSAALVCLVIAVISFIGLLILSRSKCMLTMSKMKLAIYNSPAAVSSLLSLIFFIVYAFVPVSSTEHVAIQNSLLLLVVGLALITISSLVVILLALLSNPEYPSEQGSDNDD</sequence>
<dbReference type="OrthoDB" id="5824295at2759"/>
<accession>A0A260ZKZ4</accession>
<dbReference type="HOGENOM" id="CLU_1769812_0_0_1"/>
<dbReference type="KEGG" id="crq:GCK72_009457"/>
<gene>
    <name evidence="1" type="ORF">FL82_15056</name>
</gene>
<evidence type="ECO:0000313" key="2">
    <source>
        <dbReference type="Proteomes" id="UP000216624"/>
    </source>
</evidence>
<dbReference type="OMA" id="IFFIVYA"/>
<comment type="caution">
    <text evidence="1">The sequence shown here is derived from an EMBL/GenBank/DDBJ whole genome shotgun (WGS) entry which is preliminary data.</text>
</comment>
<dbReference type="CTD" id="9825262"/>
<feature type="non-terminal residue" evidence="1">
    <location>
        <position position="1"/>
    </location>
</feature>
<reference evidence="1" key="1">
    <citation type="submission" date="2017-08" db="EMBL/GenBank/DDBJ databases">
        <authorList>
            <person name="de Groot N.N."/>
        </authorList>
    </citation>
    <scope>NUCLEOTIDE SEQUENCE [LARGE SCALE GENOMIC DNA]</scope>
    <source>
        <strain evidence="1">PX439</strain>
    </source>
</reference>
<proteinExistence type="predicted"/>
<dbReference type="Proteomes" id="UP000216624">
    <property type="component" value="Unassembled WGS sequence"/>
</dbReference>
<name>A0A260ZKZ4_CAERE</name>
<dbReference type="eggNOG" id="ENOG502TI0Q">
    <property type="taxonomic scope" value="Eukaryota"/>
</dbReference>
<keyword evidence="2" id="KW-1185">Reference proteome</keyword>
<evidence type="ECO:0000313" key="1">
    <source>
        <dbReference type="EMBL" id="OZF86358.1"/>
    </source>
</evidence>
<dbReference type="EMBL" id="NMWX01000102">
    <property type="protein sequence ID" value="OZF86358.1"/>
    <property type="molecule type" value="Genomic_DNA"/>
</dbReference>
<organism evidence="1 2">
    <name type="scientific">Caenorhabditis remanei</name>
    <name type="common">Caenorhabditis vulgaris</name>
    <dbReference type="NCBI Taxonomy" id="31234"/>
    <lineage>
        <taxon>Eukaryota</taxon>
        <taxon>Metazoa</taxon>
        <taxon>Ecdysozoa</taxon>
        <taxon>Nematoda</taxon>
        <taxon>Chromadorea</taxon>
        <taxon>Rhabditida</taxon>
        <taxon>Rhabditina</taxon>
        <taxon>Rhabditomorpha</taxon>
        <taxon>Rhabditoidea</taxon>
        <taxon>Rhabditidae</taxon>
        <taxon>Peloderinae</taxon>
        <taxon>Caenorhabditis</taxon>
    </lineage>
</organism>
<protein>
    <submittedName>
        <fullName evidence="1">Uncharacterized protein</fullName>
    </submittedName>
</protein>